<keyword evidence="1" id="KW-1133">Transmembrane helix</keyword>
<organism evidence="3 4">
    <name type="scientific">Polymorphospora rubra</name>
    <dbReference type="NCBI Taxonomy" id="338584"/>
    <lineage>
        <taxon>Bacteria</taxon>
        <taxon>Bacillati</taxon>
        <taxon>Actinomycetota</taxon>
        <taxon>Actinomycetes</taxon>
        <taxon>Micromonosporales</taxon>
        <taxon>Micromonosporaceae</taxon>
        <taxon>Polymorphospora</taxon>
    </lineage>
</organism>
<dbReference type="SUPFAM" id="SSF81324">
    <property type="entry name" value="Voltage-gated potassium channels"/>
    <property type="match status" value="1"/>
</dbReference>
<dbReference type="InterPro" id="IPR013099">
    <property type="entry name" value="K_chnl_dom"/>
</dbReference>
<sequence>MSTRPLLTHPAVTCALIVAIFYLVPVEPGVAGVRLVLRGIGSVLVLLLVAWLVSAQIRRQIAAPQPAGGVAGLAVAIVAGLVIFALADYVIAISGPDQFASLRTKTDALYFALATLATVGYGDIHPSGQLAKVVVMLQMAFNLVVLATGASIFIDLLTDRIRKRSAG</sequence>
<name>A0A810N702_9ACTN</name>
<reference evidence="3" key="1">
    <citation type="submission" date="2020-08" db="EMBL/GenBank/DDBJ databases">
        <title>Whole genome shotgun sequence of Polymorphospora rubra NBRC 101157.</title>
        <authorList>
            <person name="Komaki H."/>
            <person name="Tamura T."/>
        </authorList>
    </citation>
    <scope>NUCLEOTIDE SEQUENCE</scope>
    <source>
        <strain evidence="3">NBRC 101157</strain>
    </source>
</reference>
<gene>
    <name evidence="3" type="ORF">Prubr_45790</name>
</gene>
<accession>A0A810N702</accession>
<dbReference type="Gene3D" id="1.10.287.70">
    <property type="match status" value="1"/>
</dbReference>
<evidence type="ECO:0000313" key="4">
    <source>
        <dbReference type="Proteomes" id="UP000680866"/>
    </source>
</evidence>
<dbReference type="EMBL" id="AP023359">
    <property type="protein sequence ID" value="BCJ67558.1"/>
    <property type="molecule type" value="Genomic_DNA"/>
</dbReference>
<dbReference type="Pfam" id="PF07885">
    <property type="entry name" value="Ion_trans_2"/>
    <property type="match status" value="1"/>
</dbReference>
<evidence type="ECO:0000259" key="2">
    <source>
        <dbReference type="Pfam" id="PF07885"/>
    </source>
</evidence>
<feature type="transmembrane region" description="Helical" evidence="1">
    <location>
        <begin position="69"/>
        <end position="87"/>
    </location>
</feature>
<keyword evidence="1" id="KW-0472">Membrane</keyword>
<dbReference type="RefSeq" id="WP_212816875.1">
    <property type="nucleotide sequence ID" value="NZ_AP023359.1"/>
</dbReference>
<keyword evidence="4" id="KW-1185">Reference proteome</keyword>
<proteinExistence type="predicted"/>
<dbReference type="AlphaFoldDB" id="A0A810N702"/>
<feature type="domain" description="Potassium channel" evidence="2">
    <location>
        <begin position="78"/>
        <end position="158"/>
    </location>
</feature>
<evidence type="ECO:0000256" key="1">
    <source>
        <dbReference type="SAM" id="Phobius"/>
    </source>
</evidence>
<keyword evidence="1" id="KW-0812">Transmembrane</keyword>
<evidence type="ECO:0000313" key="3">
    <source>
        <dbReference type="EMBL" id="BCJ67558.1"/>
    </source>
</evidence>
<protein>
    <submittedName>
        <fullName evidence="3">Membrane protein</fullName>
    </submittedName>
</protein>
<feature type="transmembrane region" description="Helical" evidence="1">
    <location>
        <begin position="36"/>
        <end position="57"/>
    </location>
</feature>
<dbReference type="KEGG" id="pry:Prubr_45790"/>
<dbReference type="Proteomes" id="UP000680866">
    <property type="component" value="Chromosome"/>
</dbReference>
<feature type="transmembrane region" description="Helical" evidence="1">
    <location>
        <begin position="136"/>
        <end position="157"/>
    </location>
</feature>
<feature type="transmembrane region" description="Helical" evidence="1">
    <location>
        <begin position="6"/>
        <end position="24"/>
    </location>
</feature>